<comment type="caution">
    <text evidence="1">The sequence shown here is derived from an EMBL/GenBank/DDBJ whole genome shotgun (WGS) entry which is preliminary data.</text>
</comment>
<reference evidence="1 2" key="1">
    <citation type="journal article" date="2016" name="Sci. Rep.">
        <title>Metabolic traits of an uncultured archaeal lineage -MSBL1- from brine pools of the Red Sea.</title>
        <authorList>
            <person name="Mwirichia R."/>
            <person name="Alam I."/>
            <person name="Rashid M."/>
            <person name="Vinu M."/>
            <person name="Ba-Alawi W."/>
            <person name="Anthony Kamau A."/>
            <person name="Kamanda Ngugi D."/>
            <person name="Goker M."/>
            <person name="Klenk H.P."/>
            <person name="Bajic V."/>
            <person name="Stingl U."/>
        </authorList>
    </citation>
    <scope>NUCLEOTIDE SEQUENCE [LARGE SCALE GENOMIC DNA]</scope>
    <source>
        <strain evidence="1">SCGC-AAA261F17</strain>
    </source>
</reference>
<name>A0A133V7P0_9EURY</name>
<evidence type="ECO:0000313" key="1">
    <source>
        <dbReference type="EMBL" id="KXB02468.1"/>
    </source>
</evidence>
<proteinExistence type="predicted"/>
<organism evidence="1 2">
    <name type="scientific">candidate division MSBL1 archaeon SCGC-AAA261F17</name>
    <dbReference type="NCBI Taxonomy" id="1698274"/>
    <lineage>
        <taxon>Archaea</taxon>
        <taxon>Methanobacteriati</taxon>
        <taxon>Methanobacteriota</taxon>
        <taxon>candidate division MSBL1</taxon>
    </lineage>
</organism>
<dbReference type="InterPro" id="IPR010985">
    <property type="entry name" value="Ribbon_hlx_hlx"/>
</dbReference>
<protein>
    <submittedName>
        <fullName evidence="1">CopG family transcriptional regulator</fullName>
    </submittedName>
</protein>
<keyword evidence="2" id="KW-1185">Reference proteome</keyword>
<evidence type="ECO:0000313" key="2">
    <source>
        <dbReference type="Proteomes" id="UP000070035"/>
    </source>
</evidence>
<dbReference type="AlphaFoldDB" id="A0A133V7P0"/>
<dbReference type="EMBL" id="LHXY01000002">
    <property type="protein sequence ID" value="KXB02468.1"/>
    <property type="molecule type" value="Genomic_DNA"/>
</dbReference>
<dbReference type="Proteomes" id="UP000070035">
    <property type="component" value="Unassembled WGS sequence"/>
</dbReference>
<dbReference type="GO" id="GO:0006355">
    <property type="term" value="P:regulation of DNA-templated transcription"/>
    <property type="evidence" value="ECO:0007669"/>
    <property type="project" value="InterPro"/>
</dbReference>
<accession>A0A133V7P0</accession>
<sequence length="78" mass="8940">MAKKRKKRGKFTSVSIPVELFDKVKEHVEKTGFPSVSSYVGYLLREVLVEAHETGEMPFAREDAEKIRERLRALGYLG</sequence>
<dbReference type="SUPFAM" id="SSF47598">
    <property type="entry name" value="Ribbon-helix-helix"/>
    <property type="match status" value="1"/>
</dbReference>
<gene>
    <name evidence="1" type="ORF">AKJ44_00315</name>
</gene>